<keyword evidence="7 12" id="KW-1133">Transmembrane helix</keyword>
<feature type="transmembrane region" description="Helical" evidence="12">
    <location>
        <begin position="313"/>
        <end position="334"/>
    </location>
</feature>
<evidence type="ECO:0000256" key="5">
    <source>
        <dbReference type="ARBA" id="ARBA00022519"/>
    </source>
</evidence>
<feature type="transmembrane region" description="Helical" evidence="12">
    <location>
        <begin position="52"/>
        <end position="71"/>
    </location>
</feature>
<feature type="transmembrane region" description="Helical" evidence="12">
    <location>
        <begin position="108"/>
        <end position="129"/>
    </location>
</feature>
<evidence type="ECO:0000256" key="10">
    <source>
        <dbReference type="ARBA" id="ARBA00038406"/>
    </source>
</evidence>
<dbReference type="PANTHER" id="PTHR23502:SF43">
    <property type="entry name" value="MULTIDRUG TRANSPORTER MDFA"/>
    <property type="match status" value="1"/>
</dbReference>
<keyword evidence="9" id="KW-0046">Antibiotic resistance</keyword>
<dbReference type="InterPro" id="IPR036259">
    <property type="entry name" value="MFS_trans_sf"/>
</dbReference>
<dbReference type="GO" id="GO:0005886">
    <property type="term" value="C:plasma membrane"/>
    <property type="evidence" value="ECO:0007669"/>
    <property type="project" value="UniProtKB-SubCell"/>
</dbReference>
<evidence type="ECO:0000256" key="9">
    <source>
        <dbReference type="ARBA" id="ARBA00023251"/>
    </source>
</evidence>
<evidence type="ECO:0000256" key="7">
    <source>
        <dbReference type="ARBA" id="ARBA00022989"/>
    </source>
</evidence>
<dbReference type="PROSITE" id="PS50850">
    <property type="entry name" value="MFS"/>
    <property type="match status" value="1"/>
</dbReference>
<keyword evidence="4" id="KW-1003">Cell membrane</keyword>
<evidence type="ECO:0000313" key="15">
    <source>
        <dbReference type="Proteomes" id="UP000242515"/>
    </source>
</evidence>
<keyword evidence="15" id="KW-1185">Reference proteome</keyword>
<dbReference type="NCBIfam" id="NF011931">
    <property type="entry name" value="PRK15402.1"/>
    <property type="match status" value="1"/>
</dbReference>
<dbReference type="InterPro" id="IPR011701">
    <property type="entry name" value="MFS"/>
</dbReference>
<feature type="transmembrane region" description="Helical" evidence="12">
    <location>
        <begin position="346"/>
        <end position="364"/>
    </location>
</feature>
<dbReference type="InterPro" id="IPR020846">
    <property type="entry name" value="MFS_dom"/>
</dbReference>
<comment type="subunit">
    <text evidence="2">Monomer.</text>
</comment>
<dbReference type="EMBL" id="FOGC01000009">
    <property type="protein sequence ID" value="SEQ97372.1"/>
    <property type="molecule type" value="Genomic_DNA"/>
</dbReference>
<feature type="transmembrane region" description="Helical" evidence="12">
    <location>
        <begin position="376"/>
        <end position="398"/>
    </location>
</feature>
<evidence type="ECO:0000256" key="4">
    <source>
        <dbReference type="ARBA" id="ARBA00022475"/>
    </source>
</evidence>
<evidence type="ECO:0000256" key="6">
    <source>
        <dbReference type="ARBA" id="ARBA00022692"/>
    </source>
</evidence>
<dbReference type="Proteomes" id="UP000242515">
    <property type="component" value="Unassembled WGS sequence"/>
</dbReference>
<evidence type="ECO:0000256" key="11">
    <source>
        <dbReference type="ARBA" id="ARBA00040126"/>
    </source>
</evidence>
<evidence type="ECO:0000256" key="3">
    <source>
        <dbReference type="ARBA" id="ARBA00022448"/>
    </source>
</evidence>
<dbReference type="SUPFAM" id="SSF103473">
    <property type="entry name" value="MFS general substrate transporter"/>
    <property type="match status" value="1"/>
</dbReference>
<sequence>MTSTPTRPDATVTSWLFPFSLVLFEFTTYIAHDMVQPGMLQVTQDLQVGPEWVPFSLTAYLIGGLVLQWLLGPLSDKWGRRPILMSGALLFAIASGLTFWVTSIEQFMLLRFFQGISLCFIGAVGYTAVQEAFEERKSIRLMAWMANVALLAPLIGPLAGSALLLFTTWRMLFVIFALMSMIALVGLYFSMPETSGNRQLSLTPKRLLGGYWKLLKRPALIAGCLALGLSAVPILSWVALSPVYLIHDHQMSEVDYALLQVPVFVAMILGNMVLSKLTHNAEITRPLVVGAWPLVGGLLIALCATFSDTYQIALLVIGLSIYAFGAGLSTAVLYRLTLFSVTESKGQVAAMMGMLSILMYSIGLELAREGYFQHGLLGFSAVNLASGGLWLLLSVMFVRWVKQHRQALTLE</sequence>
<dbReference type="GO" id="GO:0046677">
    <property type="term" value="P:response to antibiotic"/>
    <property type="evidence" value="ECO:0007669"/>
    <property type="project" value="UniProtKB-KW"/>
</dbReference>
<evidence type="ECO:0000313" key="14">
    <source>
        <dbReference type="EMBL" id="SEQ97372.1"/>
    </source>
</evidence>
<organism evidence="14 15">
    <name type="scientific">Rosenbergiella nectarea</name>
    <dbReference type="NCBI Taxonomy" id="988801"/>
    <lineage>
        <taxon>Bacteria</taxon>
        <taxon>Pseudomonadati</taxon>
        <taxon>Pseudomonadota</taxon>
        <taxon>Gammaproteobacteria</taxon>
        <taxon>Enterobacterales</taxon>
        <taxon>Erwiniaceae</taxon>
        <taxon>Rosenbergiella</taxon>
    </lineage>
</organism>
<dbReference type="STRING" id="988801.SAMN05216522_10989"/>
<dbReference type="InterPro" id="IPR005829">
    <property type="entry name" value="Sugar_transporter_CS"/>
</dbReference>
<evidence type="ECO:0000256" key="8">
    <source>
        <dbReference type="ARBA" id="ARBA00023136"/>
    </source>
</evidence>
<comment type="subcellular location">
    <subcellularLocation>
        <location evidence="1">Cell inner membrane</location>
        <topology evidence="1">Multi-pass membrane protein</topology>
    </subcellularLocation>
</comment>
<dbReference type="Gene3D" id="1.20.1720.10">
    <property type="entry name" value="Multidrug resistance protein D"/>
    <property type="match status" value="1"/>
</dbReference>
<dbReference type="AlphaFoldDB" id="A0A1H9KE33"/>
<evidence type="ECO:0000256" key="12">
    <source>
        <dbReference type="SAM" id="Phobius"/>
    </source>
</evidence>
<dbReference type="Pfam" id="PF07690">
    <property type="entry name" value="MFS_1"/>
    <property type="match status" value="1"/>
</dbReference>
<dbReference type="GO" id="GO:1990961">
    <property type="term" value="P:xenobiotic detoxification by transmembrane export across the plasma membrane"/>
    <property type="evidence" value="ECO:0007669"/>
    <property type="project" value="TreeGrafter"/>
</dbReference>
<keyword evidence="3" id="KW-0813">Transport</keyword>
<feature type="transmembrane region" description="Helical" evidence="12">
    <location>
        <begin position="286"/>
        <end position="307"/>
    </location>
</feature>
<gene>
    <name evidence="14" type="ORF">SAMN05216522_10989</name>
</gene>
<feature type="domain" description="Major facilitator superfamily (MFS) profile" evidence="13">
    <location>
        <begin position="13"/>
        <end position="405"/>
    </location>
</feature>
<accession>A0A1H9KE33</accession>
<evidence type="ECO:0000256" key="2">
    <source>
        <dbReference type="ARBA" id="ARBA00011245"/>
    </source>
</evidence>
<feature type="transmembrane region" description="Helical" evidence="12">
    <location>
        <begin position="256"/>
        <end position="274"/>
    </location>
</feature>
<dbReference type="PANTHER" id="PTHR23502">
    <property type="entry name" value="MAJOR FACILITATOR SUPERFAMILY"/>
    <property type="match status" value="1"/>
</dbReference>
<dbReference type="PROSITE" id="PS00216">
    <property type="entry name" value="SUGAR_TRANSPORT_1"/>
    <property type="match status" value="1"/>
</dbReference>
<feature type="transmembrane region" description="Helical" evidence="12">
    <location>
        <begin position="83"/>
        <end position="102"/>
    </location>
</feature>
<feature type="transmembrane region" description="Helical" evidence="12">
    <location>
        <begin position="12"/>
        <end position="32"/>
    </location>
</feature>
<dbReference type="OrthoDB" id="9814303at2"/>
<evidence type="ECO:0000256" key="1">
    <source>
        <dbReference type="ARBA" id="ARBA00004429"/>
    </source>
</evidence>
<comment type="similarity">
    <text evidence="10">Belongs to the major facilitator superfamily. MdfA family.</text>
</comment>
<keyword evidence="8 12" id="KW-0472">Membrane</keyword>
<protein>
    <recommendedName>
        <fullName evidence="11">Multidrug transporter MdfA</fullName>
    </recommendedName>
</protein>
<evidence type="ECO:0000259" key="13">
    <source>
        <dbReference type="PROSITE" id="PS50850"/>
    </source>
</evidence>
<dbReference type="RefSeq" id="WP_092676972.1">
    <property type="nucleotide sequence ID" value="NZ_FOGC01000009.1"/>
</dbReference>
<proteinExistence type="inferred from homology"/>
<dbReference type="GO" id="GO:0015385">
    <property type="term" value="F:sodium:proton antiporter activity"/>
    <property type="evidence" value="ECO:0007669"/>
    <property type="project" value="TreeGrafter"/>
</dbReference>
<feature type="transmembrane region" description="Helical" evidence="12">
    <location>
        <begin position="172"/>
        <end position="191"/>
    </location>
</feature>
<reference evidence="15" key="1">
    <citation type="submission" date="2016-10" db="EMBL/GenBank/DDBJ databases">
        <authorList>
            <person name="Varghese N."/>
            <person name="Submissions S."/>
        </authorList>
    </citation>
    <scope>NUCLEOTIDE SEQUENCE [LARGE SCALE GENOMIC DNA]</scope>
    <source>
        <strain evidence="15">8N4</strain>
    </source>
</reference>
<feature type="transmembrane region" description="Helical" evidence="12">
    <location>
        <begin position="219"/>
        <end position="244"/>
    </location>
</feature>
<name>A0A1H9KE33_9GAMM</name>
<feature type="transmembrane region" description="Helical" evidence="12">
    <location>
        <begin position="141"/>
        <end position="166"/>
    </location>
</feature>
<keyword evidence="5" id="KW-0997">Cell inner membrane</keyword>
<keyword evidence="6 12" id="KW-0812">Transmembrane</keyword>